<evidence type="ECO:0000256" key="4">
    <source>
        <dbReference type="PIRSR" id="PIRSR600829-4"/>
    </source>
</evidence>
<protein>
    <recommendedName>
        <fullName evidence="8">Diacylglycerol kinase</fullName>
    </recommendedName>
</protein>
<comment type="cofactor">
    <cofactor evidence="4">
        <name>Mg(2+)</name>
        <dbReference type="ChEBI" id="CHEBI:18420"/>
    </cofactor>
    <text evidence="4">Mn(2+), Zn(2+), Cd(2+) and Co(2+) support activity to lesser extents.</text>
</comment>
<feature type="binding site" evidence="3">
    <location>
        <position position="73"/>
    </location>
    <ligand>
        <name>ATP</name>
        <dbReference type="ChEBI" id="CHEBI:30616"/>
    </ligand>
</feature>
<evidence type="ECO:0000256" key="3">
    <source>
        <dbReference type="PIRSR" id="PIRSR600829-3"/>
    </source>
</evidence>
<dbReference type="EMBL" id="MFMM01000001">
    <property type="protein sequence ID" value="OGG84963.1"/>
    <property type="molecule type" value="Genomic_DNA"/>
</dbReference>
<dbReference type="GO" id="GO:0016020">
    <property type="term" value="C:membrane"/>
    <property type="evidence" value="ECO:0007669"/>
    <property type="project" value="InterPro"/>
</dbReference>
<evidence type="ECO:0000256" key="1">
    <source>
        <dbReference type="PIRSR" id="PIRSR600829-1"/>
    </source>
</evidence>
<keyword evidence="3" id="KW-0067">ATP-binding</keyword>
<dbReference type="GO" id="GO:0016301">
    <property type="term" value="F:kinase activity"/>
    <property type="evidence" value="ECO:0007669"/>
    <property type="project" value="InterPro"/>
</dbReference>
<evidence type="ECO:0000313" key="6">
    <source>
        <dbReference type="EMBL" id="OGG84963.1"/>
    </source>
</evidence>
<dbReference type="AlphaFoldDB" id="A0A1F6FGI0"/>
<dbReference type="PANTHER" id="PTHR34299:SF1">
    <property type="entry name" value="DIACYLGLYCEROL KINASE"/>
    <property type="match status" value="1"/>
</dbReference>
<feature type="binding site" evidence="2">
    <location>
        <position position="66"/>
    </location>
    <ligand>
        <name>substrate</name>
    </ligand>
</feature>
<keyword evidence="3" id="KW-0547">Nucleotide-binding</keyword>
<evidence type="ECO:0000256" key="5">
    <source>
        <dbReference type="SAM" id="Phobius"/>
    </source>
</evidence>
<keyword evidence="5" id="KW-0472">Membrane</keyword>
<proteinExistence type="predicted"/>
<feature type="binding site" evidence="2">
    <location>
        <position position="4"/>
    </location>
    <ligand>
        <name>substrate</name>
    </ligand>
</feature>
<dbReference type="CDD" id="cd14263">
    <property type="entry name" value="DAGK_IM_like"/>
    <property type="match status" value="1"/>
</dbReference>
<name>A0A1F6FGI0_9BACT</name>
<reference evidence="6 7" key="1">
    <citation type="journal article" date="2016" name="Nat. Commun.">
        <title>Thousands of microbial genomes shed light on interconnected biogeochemical processes in an aquifer system.</title>
        <authorList>
            <person name="Anantharaman K."/>
            <person name="Brown C.T."/>
            <person name="Hug L.A."/>
            <person name="Sharon I."/>
            <person name="Castelle C.J."/>
            <person name="Probst A.J."/>
            <person name="Thomas B.C."/>
            <person name="Singh A."/>
            <person name="Wilkins M.J."/>
            <person name="Karaoz U."/>
            <person name="Brodie E.L."/>
            <person name="Williams K.H."/>
            <person name="Hubbard S.S."/>
            <person name="Banfield J.F."/>
        </authorList>
    </citation>
    <scope>NUCLEOTIDE SEQUENCE [LARGE SCALE GENOMIC DNA]</scope>
</reference>
<dbReference type="GO" id="GO:0005524">
    <property type="term" value="F:ATP binding"/>
    <property type="evidence" value="ECO:0007669"/>
    <property type="project" value="UniProtKB-KW"/>
</dbReference>
<keyword evidence="5" id="KW-0812">Transmembrane</keyword>
<feature type="transmembrane region" description="Helical" evidence="5">
    <location>
        <begin position="30"/>
        <end position="47"/>
    </location>
</feature>
<evidence type="ECO:0008006" key="8">
    <source>
        <dbReference type="Google" id="ProtNLM"/>
    </source>
</evidence>
<feature type="binding site" evidence="3">
    <location>
        <position position="4"/>
    </location>
    <ligand>
        <name>ATP</name>
        <dbReference type="ChEBI" id="CHEBI:30616"/>
    </ligand>
</feature>
<gene>
    <name evidence="6" type="ORF">A3G90_02765</name>
</gene>
<dbReference type="InterPro" id="IPR000829">
    <property type="entry name" value="DAGK"/>
</dbReference>
<dbReference type="PANTHER" id="PTHR34299">
    <property type="entry name" value="DIACYLGLYCEROL KINASE"/>
    <property type="match status" value="1"/>
</dbReference>
<organism evidence="6 7">
    <name type="scientific">Candidatus Kaiserbacteria bacterium RIFCSPLOWO2_12_FULL_45_26</name>
    <dbReference type="NCBI Taxonomy" id="1798525"/>
    <lineage>
        <taxon>Bacteria</taxon>
        <taxon>Candidatus Kaiseribacteriota</taxon>
    </lineage>
</organism>
<evidence type="ECO:0000256" key="2">
    <source>
        <dbReference type="PIRSR" id="PIRSR600829-2"/>
    </source>
</evidence>
<accession>A0A1F6FGI0</accession>
<feature type="transmembrane region" description="Helical" evidence="5">
    <location>
        <begin position="93"/>
        <end position="114"/>
    </location>
</feature>
<sequence length="120" mass="13478">MIKRYLGRFPHALRGLVYASRFDFGFKTQLYGILTILAGVFYFVKPLTETELLFLVLGYFLILITELQNSALEVALDHLHPTLHEQVGRSKDMAAGAVFLAGLFLFIVLLVLGLSRTGLF</sequence>
<feature type="binding site" evidence="4">
    <location>
        <position position="73"/>
    </location>
    <ligand>
        <name>a divalent metal cation</name>
        <dbReference type="ChEBI" id="CHEBI:60240"/>
    </ligand>
</feature>
<dbReference type="GO" id="GO:0046872">
    <property type="term" value="F:metal ion binding"/>
    <property type="evidence" value="ECO:0007669"/>
    <property type="project" value="UniProtKB-KW"/>
</dbReference>
<keyword evidence="4" id="KW-0479">Metal-binding</keyword>
<feature type="transmembrane region" description="Helical" evidence="5">
    <location>
        <begin position="53"/>
        <end position="72"/>
    </location>
</feature>
<dbReference type="GO" id="GO:0008654">
    <property type="term" value="P:phospholipid biosynthetic process"/>
    <property type="evidence" value="ECO:0007669"/>
    <property type="project" value="InterPro"/>
</dbReference>
<feature type="active site" description="Proton acceptor" evidence="1">
    <location>
        <position position="66"/>
    </location>
</feature>
<dbReference type="Gene3D" id="1.10.3830.10">
    <property type="entry name" value="Diacylglycerol kinase (DAGK) domain"/>
    <property type="match status" value="1"/>
</dbReference>
<dbReference type="Proteomes" id="UP000177325">
    <property type="component" value="Unassembled WGS sequence"/>
</dbReference>
<dbReference type="STRING" id="1798525.A3G90_02765"/>
<feature type="binding site" evidence="3">
    <location>
        <begin position="91"/>
        <end position="92"/>
    </location>
    <ligand>
        <name>ATP</name>
        <dbReference type="ChEBI" id="CHEBI:30616"/>
    </ligand>
</feature>
<comment type="caution">
    <text evidence="6">The sequence shown here is derived from an EMBL/GenBank/DDBJ whole genome shotgun (WGS) entry which is preliminary data.</text>
</comment>
<keyword evidence="4" id="KW-0460">Magnesium</keyword>
<dbReference type="Pfam" id="PF01219">
    <property type="entry name" value="DAGK_prokar"/>
    <property type="match status" value="1"/>
</dbReference>
<evidence type="ECO:0000313" key="7">
    <source>
        <dbReference type="Proteomes" id="UP000177325"/>
    </source>
</evidence>
<keyword evidence="5" id="KW-1133">Transmembrane helix</keyword>